<evidence type="ECO:0000256" key="6">
    <source>
        <dbReference type="RuleBase" id="RU003734"/>
    </source>
</evidence>
<dbReference type="SUPFAM" id="SSF55129">
    <property type="entry name" value="Ribosomal protein L30p/L7e"/>
    <property type="match status" value="1"/>
</dbReference>
<dbReference type="InterPro" id="IPR016082">
    <property type="entry name" value="Ribosomal_uL30_ferredoxin-like"/>
</dbReference>
<evidence type="ECO:0000313" key="8">
    <source>
        <dbReference type="EMBL" id="SPT69299.1"/>
    </source>
</evidence>
<accession>A0A2X0V458</accession>
<reference evidence="8 9" key="1">
    <citation type="submission" date="2018-06" db="EMBL/GenBank/DDBJ databases">
        <authorList>
            <consortium name="Pathogen Informatics"/>
            <person name="Doyle S."/>
        </authorList>
    </citation>
    <scope>NUCLEOTIDE SEQUENCE [LARGE SCALE GENOMIC DNA]</scope>
    <source>
        <strain evidence="8 9">NCTC13093</strain>
    </source>
</reference>
<dbReference type="InterPro" id="IPR005996">
    <property type="entry name" value="Ribosomal_uL30_bac-type"/>
</dbReference>
<proteinExistence type="inferred from homology"/>
<dbReference type="AlphaFoldDB" id="A0A2X0V458"/>
<dbReference type="GO" id="GO:0022625">
    <property type="term" value="C:cytosolic large ribosomal subunit"/>
    <property type="evidence" value="ECO:0007669"/>
    <property type="project" value="TreeGrafter"/>
</dbReference>
<dbReference type="GO" id="GO:0003735">
    <property type="term" value="F:structural constituent of ribosome"/>
    <property type="evidence" value="ECO:0007669"/>
    <property type="project" value="InterPro"/>
</dbReference>
<dbReference type="Pfam" id="PF00327">
    <property type="entry name" value="Ribosomal_L30"/>
    <property type="match status" value="1"/>
</dbReference>
<evidence type="ECO:0000256" key="5">
    <source>
        <dbReference type="HAMAP-Rule" id="MF_01371"/>
    </source>
</evidence>
<name>A0A2X0V458_9GAMM</name>
<comment type="similarity">
    <text evidence="1 5 6">Belongs to the universal ribosomal protein uL30 family.</text>
</comment>
<evidence type="ECO:0000256" key="4">
    <source>
        <dbReference type="ARBA" id="ARBA00023274"/>
    </source>
</evidence>
<dbReference type="HAMAP" id="MF_01371_B">
    <property type="entry name" value="Ribosomal_uL30_B"/>
    <property type="match status" value="1"/>
</dbReference>
<dbReference type="PIRSF" id="PIRSF002211">
    <property type="entry name" value="Ribosomal_L30_bac-type"/>
    <property type="match status" value="1"/>
</dbReference>
<evidence type="ECO:0000256" key="3">
    <source>
        <dbReference type="ARBA" id="ARBA00022980"/>
    </source>
</evidence>
<dbReference type="OrthoDB" id="9812790at2"/>
<keyword evidence="9" id="KW-1185">Reference proteome</keyword>
<dbReference type="PANTHER" id="PTHR15892">
    <property type="entry name" value="MITOCHONDRIAL RIBOSOMAL PROTEIN L30"/>
    <property type="match status" value="1"/>
</dbReference>
<dbReference type="PANTHER" id="PTHR15892:SF2">
    <property type="entry name" value="LARGE RIBOSOMAL SUBUNIT PROTEIN UL30M"/>
    <property type="match status" value="1"/>
</dbReference>
<evidence type="ECO:0000259" key="7">
    <source>
        <dbReference type="Pfam" id="PF00327"/>
    </source>
</evidence>
<dbReference type="NCBIfam" id="TIGR01308">
    <property type="entry name" value="rpmD_bact"/>
    <property type="match status" value="1"/>
</dbReference>
<sequence length="61" mass="6942">MAEKKTIKVTQLKSVIGRKPDHVATIRGLGLRRIRHTVVLEDTPSIRGMINKVSYMIKVEE</sequence>
<keyword evidence="4 5" id="KW-0687">Ribonucleoprotein</keyword>
<dbReference type="PROSITE" id="PS00634">
    <property type="entry name" value="RIBOSOMAL_L30"/>
    <property type="match status" value="1"/>
</dbReference>
<dbReference type="CDD" id="cd01658">
    <property type="entry name" value="Ribosomal_L30"/>
    <property type="match status" value="1"/>
</dbReference>
<dbReference type="EMBL" id="UAPV01000001">
    <property type="protein sequence ID" value="SPT69299.1"/>
    <property type="molecule type" value="Genomic_DNA"/>
</dbReference>
<keyword evidence="3 5" id="KW-0689">Ribosomal protein</keyword>
<dbReference type="GO" id="GO:0006412">
    <property type="term" value="P:translation"/>
    <property type="evidence" value="ECO:0007669"/>
    <property type="project" value="UniProtKB-UniRule"/>
</dbReference>
<evidence type="ECO:0000256" key="2">
    <source>
        <dbReference type="ARBA" id="ARBA00011838"/>
    </source>
</evidence>
<dbReference type="FunFam" id="3.30.1390.20:FF:000001">
    <property type="entry name" value="50S ribosomal protein L30"/>
    <property type="match status" value="1"/>
</dbReference>
<organism evidence="8 9">
    <name type="scientific">Anaerobiospirillum thomasii</name>
    <dbReference type="NCBI Taxonomy" id="179995"/>
    <lineage>
        <taxon>Bacteria</taxon>
        <taxon>Pseudomonadati</taxon>
        <taxon>Pseudomonadota</taxon>
        <taxon>Gammaproteobacteria</taxon>
        <taxon>Aeromonadales</taxon>
        <taxon>Succinivibrionaceae</taxon>
        <taxon>Anaerobiospirillum</taxon>
    </lineage>
</organism>
<comment type="subunit">
    <text evidence="2 5">Part of the 50S ribosomal subunit.</text>
</comment>
<dbReference type="Proteomes" id="UP000250086">
    <property type="component" value="Unassembled WGS sequence"/>
</dbReference>
<evidence type="ECO:0000256" key="1">
    <source>
        <dbReference type="ARBA" id="ARBA00007594"/>
    </source>
</evidence>
<protein>
    <recommendedName>
        <fullName evidence="5">Large ribosomal subunit protein uL30</fullName>
    </recommendedName>
</protein>
<evidence type="ECO:0000313" key="9">
    <source>
        <dbReference type="Proteomes" id="UP000250086"/>
    </source>
</evidence>
<feature type="domain" description="Large ribosomal subunit protein uL30-like ferredoxin-like fold" evidence="7">
    <location>
        <begin position="7"/>
        <end position="57"/>
    </location>
</feature>
<dbReference type="InterPro" id="IPR036919">
    <property type="entry name" value="Ribo_uL30_ferredoxin-like_sf"/>
</dbReference>
<dbReference type="Gene3D" id="3.30.1390.20">
    <property type="entry name" value="Ribosomal protein L30, ferredoxin-like fold domain"/>
    <property type="match status" value="1"/>
</dbReference>
<dbReference type="RefSeq" id="WP_113743481.1">
    <property type="nucleotide sequence ID" value="NZ_UAPU01000007.1"/>
</dbReference>
<dbReference type="InterPro" id="IPR018038">
    <property type="entry name" value="Ribosomal_uL30_CS"/>
</dbReference>
<gene>
    <name evidence="5 8" type="primary">rpmD</name>
    <name evidence="8" type="ORF">NCTC13093_00665</name>
</gene>